<reference evidence="2 3" key="1">
    <citation type="journal article" date="2004" name="Proc. Natl. Acad. Sci. U.S.A.">
        <title>Structural flexibility in the Burkholderia mallei genome.</title>
        <authorList>
            <person name="Nierman W.C."/>
            <person name="DeShazer D."/>
            <person name="Kim H.S."/>
            <person name="Tettelin H."/>
            <person name="Nelson K.E."/>
            <person name="Feldblyum T."/>
            <person name="Ulrich R.L."/>
            <person name="Ronning C.M."/>
            <person name="Brinkac L.M."/>
            <person name="Daugherty S.C."/>
            <person name="Davidsen T.D."/>
            <person name="Deboy R.T."/>
            <person name="Dimitrov G."/>
            <person name="Dodson R.J."/>
            <person name="Durkin A.S."/>
            <person name="Gwinn M.L."/>
            <person name="Haft D.H."/>
            <person name="Khouri H."/>
            <person name="Kolonay J.F."/>
            <person name="Madupu R."/>
            <person name="Mohammoud Y."/>
            <person name="Nelson W.C."/>
            <person name="Radune D."/>
            <person name="Romero C.M."/>
            <person name="Sarria S."/>
            <person name="Selengut J."/>
            <person name="Shamblin C."/>
            <person name="Sullivan S.A."/>
            <person name="White O."/>
            <person name="Yu Y."/>
            <person name="Zafar N."/>
            <person name="Zhou L."/>
            <person name="Fraser C.M."/>
        </authorList>
    </citation>
    <scope>NUCLEOTIDE SEQUENCE [LARGE SCALE GENOMIC DNA]</scope>
    <source>
        <strain evidence="2 3">ATCC 23344</strain>
    </source>
</reference>
<keyword evidence="3" id="KW-1185">Reference proteome</keyword>
<feature type="compositionally biased region" description="Polar residues" evidence="1">
    <location>
        <begin position="1"/>
        <end position="15"/>
    </location>
</feature>
<organism evidence="2 3">
    <name type="scientific">Burkholderia mallei (strain ATCC 23344)</name>
    <dbReference type="NCBI Taxonomy" id="243160"/>
    <lineage>
        <taxon>Bacteria</taxon>
        <taxon>Pseudomonadati</taxon>
        <taxon>Pseudomonadota</taxon>
        <taxon>Betaproteobacteria</taxon>
        <taxon>Burkholderiales</taxon>
        <taxon>Burkholderiaceae</taxon>
        <taxon>Burkholderia</taxon>
        <taxon>pseudomallei group</taxon>
    </lineage>
</organism>
<dbReference type="AlphaFoldDB" id="A0A0H2WL24"/>
<dbReference type="Proteomes" id="UP000006693">
    <property type="component" value="Chromosome 1"/>
</dbReference>
<evidence type="ECO:0000313" key="2">
    <source>
        <dbReference type="EMBL" id="AAU50128.1"/>
    </source>
</evidence>
<feature type="compositionally biased region" description="Low complexity" evidence="1">
    <location>
        <begin position="136"/>
        <end position="145"/>
    </location>
</feature>
<feature type="region of interest" description="Disordered" evidence="1">
    <location>
        <begin position="1"/>
        <end position="115"/>
    </location>
</feature>
<evidence type="ECO:0000256" key="1">
    <source>
        <dbReference type="SAM" id="MobiDB-lite"/>
    </source>
</evidence>
<feature type="compositionally biased region" description="Low complexity" evidence="1">
    <location>
        <begin position="84"/>
        <end position="93"/>
    </location>
</feature>
<accession>A0A0H2WL24</accession>
<dbReference type="EMBL" id="CP000010">
    <property type="protein sequence ID" value="AAU50128.1"/>
    <property type="molecule type" value="Genomic_DNA"/>
</dbReference>
<feature type="compositionally biased region" description="Low complexity" evidence="1">
    <location>
        <begin position="22"/>
        <end position="50"/>
    </location>
</feature>
<evidence type="ECO:0000313" key="3">
    <source>
        <dbReference type="Proteomes" id="UP000006693"/>
    </source>
</evidence>
<proteinExistence type="predicted"/>
<dbReference type="KEGG" id="bma:BMA1894.2"/>
<dbReference type="HOGENOM" id="CLU_1394043_0_0_4"/>
<protein>
    <submittedName>
        <fullName evidence="2">Uncharacterized protein</fullName>
    </submittedName>
</protein>
<feature type="compositionally biased region" description="Low complexity" evidence="1">
    <location>
        <begin position="153"/>
        <end position="168"/>
    </location>
</feature>
<sequence length="195" mass="20902">MRSGSMSALSSNVESPSADARSPVPLRSVSLSSSASPVSSAWLSSSVSTSNGRRRAPATSLPLSDESLGPSVRLSPLDGERSSGSRGSSSGFSVLPMSRPPSLGPIVRRPGRDARRARAALRRLNLRWMRRRAPYRSCRTAPSARAARRLSRRPSSSNRSSNRSASSTKPPPSPIRPSSPQRRPLAICFEKIRVA</sequence>
<name>A0A0H2WL24_BURMA</name>
<gene>
    <name evidence="2" type="ordered locus">BMA1894.2</name>
</gene>
<feature type="region of interest" description="Disordered" evidence="1">
    <location>
        <begin position="132"/>
        <end position="187"/>
    </location>
</feature>